<name>A0ABN7UQL8_GIGMA</name>
<organism evidence="2 3">
    <name type="scientific">Gigaspora margarita</name>
    <dbReference type="NCBI Taxonomy" id="4874"/>
    <lineage>
        <taxon>Eukaryota</taxon>
        <taxon>Fungi</taxon>
        <taxon>Fungi incertae sedis</taxon>
        <taxon>Mucoromycota</taxon>
        <taxon>Glomeromycotina</taxon>
        <taxon>Glomeromycetes</taxon>
        <taxon>Diversisporales</taxon>
        <taxon>Gigasporaceae</taxon>
        <taxon>Gigaspora</taxon>
    </lineage>
</organism>
<protein>
    <submittedName>
        <fullName evidence="2">4552_t:CDS:1</fullName>
    </submittedName>
</protein>
<reference evidence="2 3" key="1">
    <citation type="submission" date="2021-06" db="EMBL/GenBank/DDBJ databases">
        <authorList>
            <person name="Kallberg Y."/>
            <person name="Tangrot J."/>
            <person name="Rosling A."/>
        </authorList>
    </citation>
    <scope>NUCLEOTIDE SEQUENCE [LARGE SCALE GENOMIC DNA]</scope>
    <source>
        <strain evidence="2 3">120-4 pot B 10/14</strain>
    </source>
</reference>
<evidence type="ECO:0000313" key="3">
    <source>
        <dbReference type="Proteomes" id="UP000789901"/>
    </source>
</evidence>
<gene>
    <name evidence="2" type="ORF">GMARGA_LOCUS8585</name>
</gene>
<keyword evidence="3" id="KW-1185">Reference proteome</keyword>
<feature type="compositionally biased region" description="Basic and acidic residues" evidence="1">
    <location>
        <begin position="25"/>
        <end position="39"/>
    </location>
</feature>
<feature type="compositionally biased region" description="Basic and acidic residues" evidence="1">
    <location>
        <begin position="1"/>
        <end position="16"/>
    </location>
</feature>
<dbReference type="EMBL" id="CAJVQB010004446">
    <property type="protein sequence ID" value="CAG8635973.1"/>
    <property type="molecule type" value="Genomic_DNA"/>
</dbReference>
<evidence type="ECO:0000256" key="1">
    <source>
        <dbReference type="SAM" id="MobiDB-lite"/>
    </source>
</evidence>
<proteinExistence type="predicted"/>
<evidence type="ECO:0000313" key="2">
    <source>
        <dbReference type="EMBL" id="CAG8635973.1"/>
    </source>
</evidence>
<accession>A0ABN7UQL8</accession>
<feature type="region of interest" description="Disordered" evidence="1">
    <location>
        <begin position="1"/>
        <end position="40"/>
    </location>
</feature>
<comment type="caution">
    <text evidence="2">The sequence shown here is derived from an EMBL/GenBank/DDBJ whole genome shotgun (WGS) entry which is preliminary data.</text>
</comment>
<dbReference type="Proteomes" id="UP000789901">
    <property type="component" value="Unassembled WGS sequence"/>
</dbReference>
<sequence>MDQPRVENNDPPREDPIVNAAPTNRPEENRNRTPEEDRNCTLVNKPVPGPNVNNNQNPEPLHIVLRKIANAFKEATVGATTTTCSTLQENNLVWPNPNQVQRNEPDVQSARTVPQQKSVNLCDLDNTGYYHEEDAYVLPLSRHQPYSTQRPRWTQKKSEIVAPVVDPRQPVIEVTPACSRRKRGPSVIDQLEPYYVAQDILNTQASVTIGQLLQYPNQRRPPVEPIEDPESEDTFDEFEYEDEILEEAEGYFAKGAPDPAVYLANIEELPARETDPEEETLNQKLEKNLAEAPLEPEEREATLNLLNKEKNIFARNINDLGQMTLSKEKEDPKPSIEIKRIN</sequence>